<dbReference type="EMBL" id="LSKU01000001">
    <property type="protein sequence ID" value="KXG42756.1"/>
    <property type="molecule type" value="Genomic_DNA"/>
</dbReference>
<dbReference type="Proteomes" id="UP000070352">
    <property type="component" value="Unassembled WGS sequence"/>
</dbReference>
<dbReference type="STRING" id="1413211.U473_00865"/>
<protein>
    <submittedName>
        <fullName evidence="1">Uncharacterized protein</fullName>
    </submittedName>
</protein>
<gene>
    <name evidence="1" type="ORF">U473_00865</name>
</gene>
<organism evidence="1 2">
    <name type="scientific">Tepidibacillus decaturensis</name>
    <dbReference type="NCBI Taxonomy" id="1413211"/>
    <lineage>
        <taxon>Bacteria</taxon>
        <taxon>Bacillati</taxon>
        <taxon>Bacillota</taxon>
        <taxon>Bacilli</taxon>
        <taxon>Bacillales</taxon>
        <taxon>Bacillaceae</taxon>
        <taxon>Tepidibacillus</taxon>
    </lineage>
</organism>
<proteinExistence type="predicted"/>
<dbReference type="OrthoDB" id="2965953at2"/>
<evidence type="ECO:0000313" key="1">
    <source>
        <dbReference type="EMBL" id="KXG42756.1"/>
    </source>
</evidence>
<keyword evidence="2" id="KW-1185">Reference proteome</keyword>
<accession>A0A135L175</accession>
<reference evidence="1 2" key="1">
    <citation type="submission" date="2016-02" db="EMBL/GenBank/DDBJ databases">
        <title>Draft Genome for Tepidibacillus decaturensis nov. sp. Strain Z9, an Anaerobic, Moderately Thermophilic and Heterotrophic Bacterium from Deep Subsurface of the Illinois Basin, USA.</title>
        <authorList>
            <person name="Dong Y."/>
            <person name="Chang J.Y."/>
            <person name="Sanford R."/>
            <person name="Fouke B.W."/>
        </authorList>
    </citation>
    <scope>NUCLEOTIDE SEQUENCE [LARGE SCALE GENOMIC DNA]</scope>
    <source>
        <strain evidence="1 2">Z9</strain>
    </source>
</reference>
<name>A0A135L175_9BACI</name>
<comment type="caution">
    <text evidence="1">The sequence shown here is derived from an EMBL/GenBank/DDBJ whole genome shotgun (WGS) entry which is preliminary data.</text>
</comment>
<dbReference type="RefSeq" id="WP_068722507.1">
    <property type="nucleotide sequence ID" value="NZ_LSKU01000001.1"/>
</dbReference>
<dbReference type="AlphaFoldDB" id="A0A135L175"/>
<sequence length="209" mass="25104">MNIQEIEKRINETKELTSSEIHLLWKKSLEDSNQAKDQLKFYYMKSLLRIKPLYAHIEDHVFYTTLEQSVTKALERGLKFRVEDYKAYMNLASQTYFKYFLQPKTESLHVPSLLYQAFLRLEGIFAKVPLLQQQNEQKQIELLSKGFEYPIFSTRLLYYSYLKWKQNQLRQVDIDLTVSLLPAPQRVEWEIFYEKSLEEVEKTILTELK</sequence>
<evidence type="ECO:0000313" key="2">
    <source>
        <dbReference type="Proteomes" id="UP000070352"/>
    </source>
</evidence>